<dbReference type="RefSeq" id="XP_067925441.1">
    <property type="nucleotide sequence ID" value="XM_068062584.1"/>
</dbReference>
<reference evidence="2 3" key="1">
    <citation type="journal article" date="2017" name="Int. J. Parasitol.">
        <title>The genome of the protozoan parasite Cystoisospora suis and a reverse vaccinology approach to identify vaccine candidates.</title>
        <authorList>
            <person name="Palmieri N."/>
            <person name="Shrestha A."/>
            <person name="Ruttkowski B."/>
            <person name="Beck T."/>
            <person name="Vogl C."/>
            <person name="Tomley F."/>
            <person name="Blake D.P."/>
            <person name="Joachim A."/>
        </authorList>
    </citation>
    <scope>NUCLEOTIDE SEQUENCE [LARGE SCALE GENOMIC DNA]</scope>
    <source>
        <strain evidence="2 3">Wien I</strain>
    </source>
</reference>
<comment type="caution">
    <text evidence="2">The sequence shown here is derived from an EMBL/GenBank/DDBJ whole genome shotgun (WGS) entry which is preliminary data.</text>
</comment>
<feature type="region of interest" description="Disordered" evidence="1">
    <location>
        <begin position="37"/>
        <end position="78"/>
    </location>
</feature>
<evidence type="ECO:0000256" key="1">
    <source>
        <dbReference type="SAM" id="MobiDB-lite"/>
    </source>
</evidence>
<evidence type="ECO:0000313" key="2">
    <source>
        <dbReference type="EMBL" id="PHJ23767.1"/>
    </source>
</evidence>
<name>A0A2C6L4X4_9APIC</name>
<dbReference type="GeneID" id="94425795"/>
<dbReference type="AlphaFoldDB" id="A0A2C6L4X4"/>
<feature type="compositionally biased region" description="Basic residues" evidence="1">
    <location>
        <begin position="46"/>
        <end position="66"/>
    </location>
</feature>
<dbReference type="Proteomes" id="UP000221165">
    <property type="component" value="Unassembled WGS sequence"/>
</dbReference>
<evidence type="ECO:0000313" key="3">
    <source>
        <dbReference type="Proteomes" id="UP000221165"/>
    </source>
</evidence>
<dbReference type="VEuPathDB" id="ToxoDB:CSUI_002382"/>
<dbReference type="EMBL" id="MIGC01001014">
    <property type="protein sequence ID" value="PHJ23767.1"/>
    <property type="molecule type" value="Genomic_DNA"/>
</dbReference>
<organism evidence="2 3">
    <name type="scientific">Cystoisospora suis</name>
    <dbReference type="NCBI Taxonomy" id="483139"/>
    <lineage>
        <taxon>Eukaryota</taxon>
        <taxon>Sar</taxon>
        <taxon>Alveolata</taxon>
        <taxon>Apicomplexa</taxon>
        <taxon>Conoidasida</taxon>
        <taxon>Coccidia</taxon>
        <taxon>Eucoccidiorida</taxon>
        <taxon>Eimeriorina</taxon>
        <taxon>Sarcocystidae</taxon>
        <taxon>Cystoisospora</taxon>
    </lineage>
</organism>
<proteinExistence type="predicted"/>
<protein>
    <submittedName>
        <fullName evidence="2">Uncharacterized protein</fullName>
    </submittedName>
</protein>
<gene>
    <name evidence="2" type="ORF">CSUI_002382</name>
</gene>
<accession>A0A2C6L4X4</accession>
<sequence length="111" mass="13516">MERKKENTEEKKKKETLQLFLPIYSLTRKRDLLFRSAPFSRSTAKKERKKDRKKRRRRREIKKKKKRDQEEEEVEVEEDDGCITSFSLDIAAARLPVCMHAHSRRRRRKGE</sequence>
<keyword evidence="3" id="KW-1185">Reference proteome</keyword>